<dbReference type="OrthoDB" id="3727342at2759"/>
<feature type="signal peptide" evidence="1">
    <location>
        <begin position="1"/>
        <end position="16"/>
    </location>
</feature>
<protein>
    <recommendedName>
        <fullName evidence="4">AA1-like domain-containing protein</fullName>
    </recommendedName>
</protein>
<dbReference type="GeneID" id="28766165"/>
<keyword evidence="3" id="KW-1185">Reference proteome</keyword>
<dbReference type="AlphaFoldDB" id="A0A177CN69"/>
<feature type="chain" id="PRO_5008058413" description="AA1-like domain-containing protein" evidence="1">
    <location>
        <begin position="17"/>
        <end position="170"/>
    </location>
</feature>
<keyword evidence="1" id="KW-0732">Signal</keyword>
<dbReference type="InParanoid" id="A0A177CN69"/>
<evidence type="ECO:0000313" key="3">
    <source>
        <dbReference type="Proteomes" id="UP000077069"/>
    </source>
</evidence>
<evidence type="ECO:0000256" key="1">
    <source>
        <dbReference type="SAM" id="SignalP"/>
    </source>
</evidence>
<evidence type="ECO:0000313" key="2">
    <source>
        <dbReference type="EMBL" id="OAG08348.1"/>
    </source>
</evidence>
<reference evidence="2 3" key="1">
    <citation type="submission" date="2016-05" db="EMBL/GenBank/DDBJ databases">
        <title>Comparative analysis of secretome profiles of manganese(II)-oxidizing ascomycete fungi.</title>
        <authorList>
            <consortium name="DOE Joint Genome Institute"/>
            <person name="Zeiner C.A."/>
            <person name="Purvine S.O."/>
            <person name="Zink E.M."/>
            <person name="Wu S."/>
            <person name="Pasa-Tolic L."/>
            <person name="Chaput D.L."/>
            <person name="Haridas S."/>
            <person name="Grigoriev I.V."/>
            <person name="Santelli C.M."/>
            <person name="Hansel C.M."/>
        </authorList>
    </citation>
    <scope>NUCLEOTIDE SEQUENCE [LARGE SCALE GENOMIC DNA]</scope>
    <source>
        <strain evidence="2 3">AP3s5-JAC2a</strain>
    </source>
</reference>
<accession>A0A177CN69</accession>
<gene>
    <name evidence="2" type="ORF">CC84DRAFT_1214853</name>
</gene>
<dbReference type="RefSeq" id="XP_018038713.1">
    <property type="nucleotide sequence ID" value="XM_018182679.1"/>
</dbReference>
<dbReference type="Proteomes" id="UP000077069">
    <property type="component" value="Unassembled WGS sequence"/>
</dbReference>
<proteinExistence type="predicted"/>
<sequence length="170" mass="18801">MKTILAPLFLLAGLAAANFDLYQVDENNSWDGTGAFSQWMIFEAEPDCDQALGKRDSFRVGSSDDVSGDAGVRCEPVEQCYYYGNPSEISTIEMNFNSDDPAKYHFTIYKDRNFDMVGLDGNVYGNCIVFPGDDFQCSEGTWSNGGKRMFRCLTEVTVQNIIDAQGGMVG</sequence>
<evidence type="ECO:0008006" key="4">
    <source>
        <dbReference type="Google" id="ProtNLM"/>
    </source>
</evidence>
<dbReference type="EMBL" id="KV441550">
    <property type="protein sequence ID" value="OAG08348.1"/>
    <property type="molecule type" value="Genomic_DNA"/>
</dbReference>
<organism evidence="2 3">
    <name type="scientific">Paraphaeosphaeria sporulosa</name>
    <dbReference type="NCBI Taxonomy" id="1460663"/>
    <lineage>
        <taxon>Eukaryota</taxon>
        <taxon>Fungi</taxon>
        <taxon>Dikarya</taxon>
        <taxon>Ascomycota</taxon>
        <taxon>Pezizomycotina</taxon>
        <taxon>Dothideomycetes</taxon>
        <taxon>Pleosporomycetidae</taxon>
        <taxon>Pleosporales</taxon>
        <taxon>Massarineae</taxon>
        <taxon>Didymosphaeriaceae</taxon>
        <taxon>Paraphaeosphaeria</taxon>
    </lineage>
</organism>
<name>A0A177CN69_9PLEO</name>